<organism evidence="2 3">
    <name type="scientific">Alcaligenes xylosoxydans xylosoxydans</name>
    <name type="common">Achromobacter xylosoxidans</name>
    <dbReference type="NCBI Taxonomy" id="85698"/>
    <lineage>
        <taxon>Bacteria</taxon>
        <taxon>Pseudomonadati</taxon>
        <taxon>Pseudomonadota</taxon>
        <taxon>Betaproteobacteria</taxon>
        <taxon>Burkholderiales</taxon>
        <taxon>Alcaligenaceae</taxon>
        <taxon>Achromobacter</taxon>
    </lineage>
</organism>
<comment type="caution">
    <text evidence="2">The sequence shown here is derived from an EMBL/GenBank/DDBJ whole genome shotgun (WGS) entry which is preliminary data.</text>
</comment>
<dbReference type="InterPro" id="IPR008473">
    <property type="entry name" value="Phage_holin_3_7"/>
</dbReference>
<accession>A0A1R1JQW8</accession>
<dbReference type="RefSeq" id="WP_051429169.1">
    <property type="nucleotide sequence ID" value="NZ_CP139203.1"/>
</dbReference>
<keyword evidence="1" id="KW-0812">Transmembrane</keyword>
<evidence type="ECO:0000256" key="1">
    <source>
        <dbReference type="SAM" id="Phobius"/>
    </source>
</evidence>
<keyword evidence="1" id="KW-0472">Membrane</keyword>
<evidence type="ECO:0008006" key="4">
    <source>
        <dbReference type="Google" id="ProtNLM"/>
    </source>
</evidence>
<gene>
    <name evidence="2" type="ORF">BIZ92_29855</name>
</gene>
<dbReference type="OrthoDB" id="8657014at2"/>
<sequence length="99" mass="10791">MQAAAAIDSGHQLLVAFLFVVANVASAVRLLLYRRNGARFRRGMSWLAYLLIVGTGGQALDVLVQHEQVTLWQTVVALLLAVLVYRAQGNVACIVSVRQ</sequence>
<name>A0A1R1JQW8_ALCXX</name>
<dbReference type="Proteomes" id="UP000187251">
    <property type="component" value="Unassembled WGS sequence"/>
</dbReference>
<dbReference type="Pfam" id="PF05449">
    <property type="entry name" value="Phage_holin_3_7"/>
    <property type="match status" value="1"/>
</dbReference>
<reference evidence="2 3" key="1">
    <citation type="submission" date="2016-09" db="EMBL/GenBank/DDBJ databases">
        <title>Phylogenomics of Achromobacter.</title>
        <authorList>
            <person name="Jeukens J."/>
            <person name="Freschi L."/>
            <person name="Vincent A.T."/>
            <person name="Emond-Rheault J.-G."/>
            <person name="Kukavica-Ibrulj I."/>
            <person name="Charette S.J."/>
            <person name="Levesque R.C."/>
        </authorList>
    </citation>
    <scope>NUCLEOTIDE SEQUENCE [LARGE SCALE GENOMIC DNA]</scope>
    <source>
        <strain evidence="2 3">AUS488</strain>
    </source>
</reference>
<keyword evidence="1" id="KW-1133">Transmembrane helix</keyword>
<proteinExistence type="predicted"/>
<feature type="transmembrane region" description="Helical" evidence="1">
    <location>
        <begin position="44"/>
        <end position="64"/>
    </location>
</feature>
<dbReference type="EMBL" id="MJMN01000023">
    <property type="protein sequence ID" value="OMG83642.1"/>
    <property type="molecule type" value="Genomic_DNA"/>
</dbReference>
<evidence type="ECO:0000313" key="3">
    <source>
        <dbReference type="Proteomes" id="UP000187251"/>
    </source>
</evidence>
<evidence type="ECO:0000313" key="2">
    <source>
        <dbReference type="EMBL" id="OMG83642.1"/>
    </source>
</evidence>
<dbReference type="AlphaFoldDB" id="A0A1R1JQW8"/>
<feature type="transmembrane region" description="Helical" evidence="1">
    <location>
        <begin position="12"/>
        <end position="32"/>
    </location>
</feature>
<feature type="transmembrane region" description="Helical" evidence="1">
    <location>
        <begin position="70"/>
        <end position="88"/>
    </location>
</feature>
<protein>
    <recommendedName>
        <fullName evidence="4">Phage holin family protein</fullName>
    </recommendedName>
</protein>